<gene>
    <name evidence="1" type="ORF">TSAR_013755</name>
</gene>
<sequence length="116" mass="13600">MPQTEVIGYPSADPSMTLNMPLTFLFKFPIFDHEELVYPEEIPNHQTRKQLFQRDKILTRSSRLEKPVNRVKADRNKYEDFFDKYVKLLIGQAPSQKGVNLFNQAIIVIDEKTLQT</sequence>
<protein>
    <submittedName>
        <fullName evidence="1">Uncharacterized protein</fullName>
    </submittedName>
</protein>
<evidence type="ECO:0000313" key="2">
    <source>
        <dbReference type="Proteomes" id="UP000215335"/>
    </source>
</evidence>
<keyword evidence="2" id="KW-1185">Reference proteome</keyword>
<evidence type="ECO:0000313" key="1">
    <source>
        <dbReference type="EMBL" id="OXU31987.1"/>
    </source>
</evidence>
<comment type="caution">
    <text evidence="1">The sequence shown here is derived from an EMBL/GenBank/DDBJ whole genome shotgun (WGS) entry which is preliminary data.</text>
</comment>
<name>A0A232FNN9_9HYME</name>
<dbReference type="EMBL" id="NNAY01000013">
    <property type="protein sequence ID" value="OXU31987.1"/>
    <property type="molecule type" value="Genomic_DNA"/>
</dbReference>
<reference evidence="1 2" key="1">
    <citation type="journal article" date="2017" name="Curr. Biol.">
        <title>The Evolution of Venom by Co-option of Single-Copy Genes.</title>
        <authorList>
            <person name="Martinson E.O."/>
            <person name="Mrinalini"/>
            <person name="Kelkar Y.D."/>
            <person name="Chang C.H."/>
            <person name="Werren J.H."/>
        </authorList>
    </citation>
    <scope>NUCLEOTIDE SEQUENCE [LARGE SCALE GENOMIC DNA]</scope>
    <source>
        <strain evidence="1 2">Alberta</strain>
        <tissue evidence="1">Whole body</tissue>
    </source>
</reference>
<organism evidence="1 2">
    <name type="scientific">Trichomalopsis sarcophagae</name>
    <dbReference type="NCBI Taxonomy" id="543379"/>
    <lineage>
        <taxon>Eukaryota</taxon>
        <taxon>Metazoa</taxon>
        <taxon>Ecdysozoa</taxon>
        <taxon>Arthropoda</taxon>
        <taxon>Hexapoda</taxon>
        <taxon>Insecta</taxon>
        <taxon>Pterygota</taxon>
        <taxon>Neoptera</taxon>
        <taxon>Endopterygota</taxon>
        <taxon>Hymenoptera</taxon>
        <taxon>Apocrita</taxon>
        <taxon>Proctotrupomorpha</taxon>
        <taxon>Chalcidoidea</taxon>
        <taxon>Pteromalidae</taxon>
        <taxon>Pteromalinae</taxon>
        <taxon>Trichomalopsis</taxon>
    </lineage>
</organism>
<dbReference type="Proteomes" id="UP000215335">
    <property type="component" value="Unassembled WGS sequence"/>
</dbReference>
<dbReference type="AlphaFoldDB" id="A0A232FNN9"/>
<accession>A0A232FNN9</accession>
<proteinExistence type="predicted"/>